<evidence type="ECO:0000256" key="5">
    <source>
        <dbReference type="ARBA" id="ARBA00022977"/>
    </source>
</evidence>
<evidence type="ECO:0000256" key="2">
    <source>
        <dbReference type="ARBA" id="ARBA00022679"/>
    </source>
</evidence>
<evidence type="ECO:0000256" key="4">
    <source>
        <dbReference type="ARBA" id="ARBA00022842"/>
    </source>
</evidence>
<keyword evidence="5 9" id="KW-0784">Thiamine biosynthesis</keyword>
<comment type="caution">
    <text evidence="13">The sequence shown here is derived from an EMBL/GenBank/DDBJ whole genome shotgun (WGS) entry which is preliminary data.</text>
</comment>
<dbReference type="RefSeq" id="WP_379867046.1">
    <property type="nucleotide sequence ID" value="NZ_JBHTBW010000062.1"/>
</dbReference>
<dbReference type="InterPro" id="IPR022998">
    <property type="entry name" value="ThiamineP_synth_TenI"/>
</dbReference>
<dbReference type="Pfam" id="PF02581">
    <property type="entry name" value="TMP-TENI"/>
    <property type="match status" value="1"/>
</dbReference>
<comment type="catalytic activity">
    <reaction evidence="7 9 10">
        <text>2-(2-carboxy-4-methylthiazol-5-yl)ethyl phosphate + 4-amino-2-methyl-5-(diphosphooxymethyl)pyrimidine + 2 H(+) = thiamine phosphate + CO2 + diphosphate</text>
        <dbReference type="Rhea" id="RHEA:47848"/>
        <dbReference type="ChEBI" id="CHEBI:15378"/>
        <dbReference type="ChEBI" id="CHEBI:16526"/>
        <dbReference type="ChEBI" id="CHEBI:33019"/>
        <dbReference type="ChEBI" id="CHEBI:37575"/>
        <dbReference type="ChEBI" id="CHEBI:57841"/>
        <dbReference type="ChEBI" id="CHEBI:62890"/>
        <dbReference type="EC" id="2.5.1.3"/>
    </reaction>
</comment>
<organism evidence="13 14">
    <name type="scientific">Laceyella putida</name>
    <dbReference type="NCBI Taxonomy" id="110101"/>
    <lineage>
        <taxon>Bacteria</taxon>
        <taxon>Bacillati</taxon>
        <taxon>Bacillota</taxon>
        <taxon>Bacilli</taxon>
        <taxon>Bacillales</taxon>
        <taxon>Thermoactinomycetaceae</taxon>
        <taxon>Laceyella</taxon>
    </lineage>
</organism>
<evidence type="ECO:0000256" key="9">
    <source>
        <dbReference type="HAMAP-Rule" id="MF_00097"/>
    </source>
</evidence>
<accession>A0ABW2RPT8</accession>
<feature type="domain" description="Thiamine phosphate synthase/TenI" evidence="12">
    <location>
        <begin position="10"/>
        <end position="194"/>
    </location>
</feature>
<dbReference type="HAMAP" id="MF_00097">
    <property type="entry name" value="TMP_synthase"/>
    <property type="match status" value="1"/>
</dbReference>
<comment type="similarity">
    <text evidence="9 10">Belongs to the thiamine-phosphate synthase family.</text>
</comment>
<feature type="binding site" evidence="9">
    <location>
        <position position="171"/>
    </location>
    <ligand>
        <name>2-[(2R,5Z)-2-carboxy-4-methylthiazol-5(2H)-ylidene]ethyl phosphate</name>
        <dbReference type="ChEBI" id="CHEBI:62899"/>
    </ligand>
</feature>
<keyword evidence="3 9" id="KW-0479">Metal-binding</keyword>
<feature type="binding site" evidence="9">
    <location>
        <position position="113"/>
    </location>
    <ligand>
        <name>4-amino-2-methyl-5-(diphosphooxymethyl)pyrimidine</name>
        <dbReference type="ChEBI" id="CHEBI:57841"/>
    </ligand>
</feature>
<evidence type="ECO:0000256" key="6">
    <source>
        <dbReference type="ARBA" id="ARBA00047334"/>
    </source>
</evidence>
<evidence type="ECO:0000256" key="10">
    <source>
        <dbReference type="RuleBase" id="RU003826"/>
    </source>
</evidence>
<evidence type="ECO:0000256" key="7">
    <source>
        <dbReference type="ARBA" id="ARBA00047851"/>
    </source>
</evidence>
<dbReference type="SUPFAM" id="SSF51391">
    <property type="entry name" value="Thiamin phosphate synthase"/>
    <property type="match status" value="1"/>
</dbReference>
<dbReference type="Proteomes" id="UP001596500">
    <property type="component" value="Unassembled WGS sequence"/>
</dbReference>
<comment type="function">
    <text evidence="9">Condenses 4-methyl-5-(beta-hydroxyethyl)thiazole monophosphate (THZ-P) and 2-methyl-4-amino-5-hydroxymethyl pyrimidine pyrophosphate (HMP-PP) to form thiamine monophosphate (TMP).</text>
</comment>
<feature type="binding site" evidence="9">
    <location>
        <begin position="40"/>
        <end position="44"/>
    </location>
    <ligand>
        <name>4-amino-2-methyl-5-(diphosphooxymethyl)pyrimidine</name>
        <dbReference type="ChEBI" id="CHEBI:57841"/>
    </ligand>
</feature>
<dbReference type="NCBIfam" id="TIGR00693">
    <property type="entry name" value="thiE"/>
    <property type="match status" value="1"/>
</dbReference>
<feature type="binding site" evidence="9">
    <location>
        <position position="75"/>
    </location>
    <ligand>
        <name>Mg(2+)</name>
        <dbReference type="ChEBI" id="CHEBI:18420"/>
    </ligand>
</feature>
<protein>
    <recommendedName>
        <fullName evidence="9">Thiamine-phosphate synthase</fullName>
        <shortName evidence="9">TP synthase</shortName>
        <shortName evidence="9">TPS</shortName>
        <ecNumber evidence="9">2.5.1.3</ecNumber>
    </recommendedName>
    <alternativeName>
        <fullName evidence="9">Thiamine-phosphate pyrophosphorylase</fullName>
        <shortName evidence="9">TMP pyrophosphorylase</shortName>
        <shortName evidence="9">TMP-PPase</shortName>
    </alternativeName>
</protein>
<dbReference type="EMBL" id="JBHTBW010000062">
    <property type="protein sequence ID" value="MFC7442884.1"/>
    <property type="molecule type" value="Genomic_DNA"/>
</dbReference>
<evidence type="ECO:0000256" key="3">
    <source>
        <dbReference type="ARBA" id="ARBA00022723"/>
    </source>
</evidence>
<dbReference type="InterPro" id="IPR013785">
    <property type="entry name" value="Aldolase_TIM"/>
</dbReference>
<dbReference type="PANTHER" id="PTHR20857:SF15">
    <property type="entry name" value="THIAMINE-PHOSPHATE SYNTHASE"/>
    <property type="match status" value="1"/>
</dbReference>
<evidence type="ECO:0000313" key="14">
    <source>
        <dbReference type="Proteomes" id="UP001596500"/>
    </source>
</evidence>
<feature type="binding site" evidence="9">
    <location>
        <position position="142"/>
    </location>
    <ligand>
        <name>4-amino-2-methyl-5-(diphosphooxymethyl)pyrimidine</name>
        <dbReference type="ChEBI" id="CHEBI:57841"/>
    </ligand>
</feature>
<evidence type="ECO:0000256" key="11">
    <source>
        <dbReference type="RuleBase" id="RU004253"/>
    </source>
</evidence>
<dbReference type="InterPro" id="IPR036206">
    <property type="entry name" value="ThiamineP_synth_sf"/>
</dbReference>
<reference evidence="14" key="1">
    <citation type="journal article" date="2019" name="Int. J. Syst. Evol. Microbiol.">
        <title>The Global Catalogue of Microorganisms (GCM) 10K type strain sequencing project: providing services to taxonomists for standard genome sequencing and annotation.</title>
        <authorList>
            <consortium name="The Broad Institute Genomics Platform"/>
            <consortium name="The Broad Institute Genome Sequencing Center for Infectious Disease"/>
            <person name="Wu L."/>
            <person name="Ma J."/>
        </authorList>
    </citation>
    <scope>NUCLEOTIDE SEQUENCE [LARGE SCALE GENOMIC DNA]</scope>
    <source>
        <strain evidence="14">CGMCC 1.12942</strain>
    </source>
</reference>
<evidence type="ECO:0000259" key="12">
    <source>
        <dbReference type="Pfam" id="PF02581"/>
    </source>
</evidence>
<comment type="pathway">
    <text evidence="1 9 11">Cofactor biosynthesis; thiamine diphosphate biosynthesis; thiamine phosphate from 4-amino-2-methyl-5-diphosphomethylpyrimidine and 4-methyl-5-(2-phosphoethyl)-thiazole: step 1/1.</text>
</comment>
<dbReference type="GO" id="GO:0004789">
    <property type="term" value="F:thiamine-phosphate diphosphorylase activity"/>
    <property type="evidence" value="ECO:0007669"/>
    <property type="project" value="UniProtKB-EC"/>
</dbReference>
<dbReference type="CDD" id="cd00564">
    <property type="entry name" value="TMP_TenI"/>
    <property type="match status" value="1"/>
</dbReference>
<keyword evidence="4 9" id="KW-0460">Magnesium</keyword>
<keyword evidence="2 9" id="KW-0808">Transferase</keyword>
<feature type="binding site" evidence="9">
    <location>
        <position position="74"/>
    </location>
    <ligand>
        <name>4-amino-2-methyl-5-(diphosphooxymethyl)pyrimidine</name>
        <dbReference type="ChEBI" id="CHEBI:57841"/>
    </ligand>
</feature>
<evidence type="ECO:0000256" key="8">
    <source>
        <dbReference type="ARBA" id="ARBA00047883"/>
    </source>
</evidence>
<dbReference type="InterPro" id="IPR034291">
    <property type="entry name" value="TMP_synthase"/>
</dbReference>
<comment type="catalytic activity">
    <reaction evidence="6 9 10">
        <text>4-methyl-5-(2-phosphooxyethyl)-thiazole + 4-amino-2-methyl-5-(diphosphooxymethyl)pyrimidine + H(+) = thiamine phosphate + diphosphate</text>
        <dbReference type="Rhea" id="RHEA:22328"/>
        <dbReference type="ChEBI" id="CHEBI:15378"/>
        <dbReference type="ChEBI" id="CHEBI:33019"/>
        <dbReference type="ChEBI" id="CHEBI:37575"/>
        <dbReference type="ChEBI" id="CHEBI:57841"/>
        <dbReference type="ChEBI" id="CHEBI:58296"/>
        <dbReference type="EC" id="2.5.1.3"/>
    </reaction>
</comment>
<comment type="catalytic activity">
    <reaction evidence="8 9 10">
        <text>2-[(2R,5Z)-2-carboxy-4-methylthiazol-5(2H)-ylidene]ethyl phosphate + 4-amino-2-methyl-5-(diphosphooxymethyl)pyrimidine + 2 H(+) = thiamine phosphate + CO2 + diphosphate</text>
        <dbReference type="Rhea" id="RHEA:47844"/>
        <dbReference type="ChEBI" id="CHEBI:15378"/>
        <dbReference type="ChEBI" id="CHEBI:16526"/>
        <dbReference type="ChEBI" id="CHEBI:33019"/>
        <dbReference type="ChEBI" id="CHEBI:37575"/>
        <dbReference type="ChEBI" id="CHEBI:57841"/>
        <dbReference type="ChEBI" id="CHEBI:62899"/>
        <dbReference type="EC" id="2.5.1.3"/>
    </reaction>
</comment>
<feature type="binding site" evidence="9">
    <location>
        <begin position="139"/>
        <end position="141"/>
    </location>
    <ligand>
        <name>2-[(2R,5Z)-2-carboxy-4-methylthiazol-5(2H)-ylidene]ethyl phosphate</name>
        <dbReference type="ChEBI" id="CHEBI:62899"/>
    </ligand>
</feature>
<feature type="binding site" evidence="9">
    <location>
        <position position="94"/>
    </location>
    <ligand>
        <name>Mg(2+)</name>
        <dbReference type="ChEBI" id="CHEBI:18420"/>
    </ligand>
</feature>
<name>A0ABW2RPT8_9BACL</name>
<sequence length="210" mass="22464">MPIKPQDLRLYLVMGSQDCPHHDPAEVLRAAIAGGITMFQFREKHSVLNLSETVQLGKTLRSLCRSHRIPFLVNDRVDLAMILEADGVHLGQDDLPVPEVRRILPPSSLVGVSARNIAEAKQAMQEGADYLGVGPMFATTSKPDARKPIGPSALAEIRQAIGTFPIVGIGGITCQNGAAVFQAGADGIAVISAITRADSPELSARQLREL</sequence>
<keyword evidence="14" id="KW-1185">Reference proteome</keyword>
<dbReference type="Gene3D" id="3.20.20.70">
    <property type="entry name" value="Aldolase class I"/>
    <property type="match status" value="1"/>
</dbReference>
<dbReference type="EC" id="2.5.1.3" evidence="9"/>
<proteinExistence type="inferred from homology"/>
<dbReference type="PANTHER" id="PTHR20857">
    <property type="entry name" value="THIAMINE-PHOSPHATE PYROPHOSPHORYLASE"/>
    <property type="match status" value="1"/>
</dbReference>
<feature type="binding site" evidence="9">
    <location>
        <begin position="191"/>
        <end position="192"/>
    </location>
    <ligand>
        <name>2-[(2R,5Z)-2-carboxy-4-methylthiazol-5(2H)-ylidene]ethyl phosphate</name>
        <dbReference type="ChEBI" id="CHEBI:62899"/>
    </ligand>
</feature>
<evidence type="ECO:0000313" key="13">
    <source>
        <dbReference type="EMBL" id="MFC7442884.1"/>
    </source>
</evidence>
<gene>
    <name evidence="9 13" type="primary">thiE</name>
    <name evidence="13" type="ORF">ACFQNG_17575</name>
</gene>
<comment type="cofactor">
    <cofactor evidence="9">
        <name>Mg(2+)</name>
        <dbReference type="ChEBI" id="CHEBI:18420"/>
    </cofactor>
    <text evidence="9">Binds 1 Mg(2+) ion per subunit.</text>
</comment>
<evidence type="ECO:0000256" key="1">
    <source>
        <dbReference type="ARBA" id="ARBA00005165"/>
    </source>
</evidence>